<sequence length="83" mass="9380">MIGVGVRCNVNFCIKCVVEKHDFTHSICTWVQIGEPESRASDGLDDVLVDHLTLVWREHFDFLPRHLKGEKAISLGLGIQLHV</sequence>
<dbReference type="AlphaFoldDB" id="A0A915JPD0"/>
<accession>A0A915JPD0</accession>
<name>A0A915JPD0_ROMCU</name>
<dbReference type="Proteomes" id="UP000887565">
    <property type="component" value="Unplaced"/>
</dbReference>
<dbReference type="WBParaSite" id="nRc.2.0.1.t27791-RA">
    <property type="protein sequence ID" value="nRc.2.0.1.t27791-RA"/>
    <property type="gene ID" value="nRc.2.0.1.g27791"/>
</dbReference>
<keyword evidence="1" id="KW-1185">Reference proteome</keyword>
<evidence type="ECO:0000313" key="2">
    <source>
        <dbReference type="WBParaSite" id="nRc.2.0.1.t27791-RA"/>
    </source>
</evidence>
<reference evidence="2" key="1">
    <citation type="submission" date="2022-11" db="UniProtKB">
        <authorList>
            <consortium name="WormBaseParasite"/>
        </authorList>
    </citation>
    <scope>IDENTIFICATION</scope>
</reference>
<evidence type="ECO:0000313" key="1">
    <source>
        <dbReference type="Proteomes" id="UP000887565"/>
    </source>
</evidence>
<proteinExistence type="predicted"/>
<protein>
    <submittedName>
        <fullName evidence="2">Uncharacterized protein</fullName>
    </submittedName>
</protein>
<organism evidence="1 2">
    <name type="scientific">Romanomermis culicivorax</name>
    <name type="common">Nematode worm</name>
    <dbReference type="NCBI Taxonomy" id="13658"/>
    <lineage>
        <taxon>Eukaryota</taxon>
        <taxon>Metazoa</taxon>
        <taxon>Ecdysozoa</taxon>
        <taxon>Nematoda</taxon>
        <taxon>Enoplea</taxon>
        <taxon>Dorylaimia</taxon>
        <taxon>Mermithida</taxon>
        <taxon>Mermithoidea</taxon>
        <taxon>Mermithidae</taxon>
        <taxon>Romanomermis</taxon>
    </lineage>
</organism>